<dbReference type="Proteomes" id="UP000667802">
    <property type="component" value="Unassembled WGS sequence"/>
</dbReference>
<evidence type="ECO:0000313" key="3">
    <source>
        <dbReference type="EMBL" id="MDR9893998.1"/>
    </source>
</evidence>
<evidence type="ECO:0000259" key="2">
    <source>
        <dbReference type="Pfam" id="PF07176"/>
    </source>
</evidence>
<evidence type="ECO:0000313" key="4">
    <source>
        <dbReference type="Proteomes" id="UP000667802"/>
    </source>
</evidence>
<dbReference type="GO" id="GO:0016787">
    <property type="term" value="F:hydrolase activity"/>
    <property type="evidence" value="ECO:0007669"/>
    <property type="project" value="UniProtKB-KW"/>
</dbReference>
<gene>
    <name evidence="3" type="ORF">G7B40_005350</name>
</gene>
<dbReference type="AlphaFoldDB" id="A0AAP5I6E3"/>
<dbReference type="InterPro" id="IPR010802">
    <property type="entry name" value="DUF1400"/>
</dbReference>
<dbReference type="RefSeq" id="WP_208341354.1">
    <property type="nucleotide sequence ID" value="NZ_CAWQFN010000872.1"/>
</dbReference>
<feature type="chain" id="PRO_5042813196" evidence="1">
    <location>
        <begin position="35"/>
        <end position="179"/>
    </location>
</feature>
<keyword evidence="3" id="KW-0378">Hydrolase</keyword>
<keyword evidence="1" id="KW-0732">Signal</keyword>
<accession>A0AAP5I6E3</accession>
<keyword evidence="4" id="KW-1185">Reference proteome</keyword>
<dbReference type="EMBL" id="JAALHA020000001">
    <property type="protein sequence ID" value="MDR9893998.1"/>
    <property type="molecule type" value="Genomic_DNA"/>
</dbReference>
<evidence type="ECO:0000256" key="1">
    <source>
        <dbReference type="SAM" id="SignalP"/>
    </source>
</evidence>
<name>A0AAP5I6E3_9CYAN</name>
<feature type="signal peptide" evidence="1">
    <location>
        <begin position="1"/>
        <end position="34"/>
    </location>
</feature>
<protein>
    <submittedName>
        <fullName evidence="3">Alpha/beta hydrolase</fullName>
    </submittedName>
</protein>
<proteinExistence type="predicted"/>
<sequence length="179" mass="19402">MQISQIFHPLKQHKLILFLGVAASVLLTSTSAHAANKVILKCGEVEKKVTISELNQFVSTGQASTGINAYLQACKQQPALARKALTAGIKTDSAFIDSLLSGWAGSVLVDQIGEVVHSDEKDLDNKTLRSALTGSVKESGQVTLIGALRNYPQDTVELEGNKLTAVYNRLSQLRKLYFF</sequence>
<comment type="caution">
    <text evidence="3">The sequence shown here is derived from an EMBL/GenBank/DDBJ whole genome shotgun (WGS) entry which is preliminary data.</text>
</comment>
<dbReference type="Pfam" id="PF07176">
    <property type="entry name" value="DUF1400"/>
    <property type="match status" value="1"/>
</dbReference>
<organism evidence="3 4">
    <name type="scientific">Aetokthonos hydrillicola Thurmond2011</name>
    <dbReference type="NCBI Taxonomy" id="2712845"/>
    <lineage>
        <taxon>Bacteria</taxon>
        <taxon>Bacillati</taxon>
        <taxon>Cyanobacteriota</taxon>
        <taxon>Cyanophyceae</taxon>
        <taxon>Nostocales</taxon>
        <taxon>Hapalosiphonaceae</taxon>
        <taxon>Aetokthonos</taxon>
    </lineage>
</organism>
<reference evidence="4" key="1">
    <citation type="journal article" date="2021" name="Science">
        <title>Hunting the eagle killer: A cyanobacterial neurotoxin causes vacuolar myelinopathy.</title>
        <authorList>
            <person name="Breinlinger S."/>
            <person name="Phillips T.J."/>
            <person name="Haram B.N."/>
            <person name="Mares J."/>
            <person name="Martinez Yerena J.A."/>
            <person name="Hrouzek P."/>
            <person name="Sobotka R."/>
            <person name="Henderson W.M."/>
            <person name="Schmieder P."/>
            <person name="Williams S.M."/>
            <person name="Lauderdale J.D."/>
            <person name="Wilde H.D."/>
            <person name="Gerrin W."/>
            <person name="Kust A."/>
            <person name="Washington J.W."/>
            <person name="Wagner C."/>
            <person name="Geier B."/>
            <person name="Liebeke M."/>
            <person name="Enke H."/>
            <person name="Niedermeyer T.H.J."/>
            <person name="Wilde S.B."/>
        </authorList>
    </citation>
    <scope>NUCLEOTIDE SEQUENCE [LARGE SCALE GENOMIC DNA]</scope>
    <source>
        <strain evidence="4">Thurmond2011</strain>
    </source>
</reference>
<feature type="domain" description="DUF1400" evidence="2">
    <location>
        <begin position="34"/>
        <end position="158"/>
    </location>
</feature>